<dbReference type="RefSeq" id="WP_186837262.1">
    <property type="nucleotide sequence ID" value="NZ_JACOPD010000009.1"/>
</dbReference>
<dbReference type="InterPro" id="IPR050312">
    <property type="entry name" value="IolE/XylAMocC-like"/>
</dbReference>
<evidence type="ECO:0000313" key="2">
    <source>
        <dbReference type="EMBL" id="MBC5681595.1"/>
    </source>
</evidence>
<keyword evidence="3" id="KW-1185">Reference proteome</keyword>
<protein>
    <submittedName>
        <fullName evidence="2">Sugar phosphate isomerase/epimerase</fullName>
    </submittedName>
</protein>
<evidence type="ECO:0000313" key="3">
    <source>
        <dbReference type="Proteomes" id="UP000628463"/>
    </source>
</evidence>
<feature type="domain" description="Xylose isomerase-like TIM barrel" evidence="1">
    <location>
        <begin position="21"/>
        <end position="286"/>
    </location>
</feature>
<organism evidence="2 3">
    <name type="scientific">Lachnospira hominis</name>
    <name type="common">ex Liu et al. 2021</name>
    <dbReference type="NCBI Taxonomy" id="2763051"/>
    <lineage>
        <taxon>Bacteria</taxon>
        <taxon>Bacillati</taxon>
        <taxon>Bacillota</taxon>
        <taxon>Clostridia</taxon>
        <taxon>Lachnospirales</taxon>
        <taxon>Lachnospiraceae</taxon>
        <taxon>Lachnospira</taxon>
    </lineage>
</organism>
<dbReference type="InterPro" id="IPR036237">
    <property type="entry name" value="Xyl_isomerase-like_sf"/>
</dbReference>
<dbReference type="GO" id="GO:0016853">
    <property type="term" value="F:isomerase activity"/>
    <property type="evidence" value="ECO:0007669"/>
    <property type="project" value="UniProtKB-KW"/>
</dbReference>
<dbReference type="PANTHER" id="PTHR12110">
    <property type="entry name" value="HYDROXYPYRUVATE ISOMERASE"/>
    <property type="match status" value="1"/>
</dbReference>
<evidence type="ECO:0000259" key="1">
    <source>
        <dbReference type="Pfam" id="PF01261"/>
    </source>
</evidence>
<proteinExistence type="predicted"/>
<name>A0ABR7G3W5_9FIRM</name>
<dbReference type="InterPro" id="IPR013022">
    <property type="entry name" value="Xyl_isomerase-like_TIM-brl"/>
</dbReference>
<dbReference type="EMBL" id="JACOPD010000009">
    <property type="protein sequence ID" value="MBC5681595.1"/>
    <property type="molecule type" value="Genomic_DNA"/>
</dbReference>
<reference evidence="2 3" key="1">
    <citation type="submission" date="2020-08" db="EMBL/GenBank/DDBJ databases">
        <title>Genome public.</title>
        <authorList>
            <person name="Liu C."/>
            <person name="Sun Q."/>
        </authorList>
    </citation>
    <scope>NUCLEOTIDE SEQUENCE [LARGE SCALE GENOMIC DNA]</scope>
    <source>
        <strain evidence="2 3">NSJ-43</strain>
    </source>
</reference>
<dbReference type="SUPFAM" id="SSF51658">
    <property type="entry name" value="Xylose isomerase-like"/>
    <property type="match status" value="1"/>
</dbReference>
<keyword evidence="2" id="KW-0413">Isomerase</keyword>
<dbReference type="Proteomes" id="UP000628463">
    <property type="component" value="Unassembled WGS sequence"/>
</dbReference>
<dbReference type="Gene3D" id="3.20.20.150">
    <property type="entry name" value="Divalent-metal-dependent TIM barrel enzymes"/>
    <property type="match status" value="1"/>
</dbReference>
<accession>A0ABR7G3W5</accession>
<gene>
    <name evidence="2" type="ORF">H8S01_11595</name>
</gene>
<comment type="caution">
    <text evidence="2">The sequence shown here is derived from an EMBL/GenBank/DDBJ whole genome shotgun (WGS) entry which is preliminary data.</text>
</comment>
<dbReference type="Pfam" id="PF01261">
    <property type="entry name" value="AP_endonuc_2"/>
    <property type="match status" value="1"/>
</dbReference>
<sequence length="310" mass="35282">MLKVGVQTKGILPDMPVDKGFQFIKDAGFEKVDLSIDTFLKNSDLYAGNVNRFFDASVEDLLVYFNDYRIAMEKAGISPSQMHAPYPVNVLGRGKQNEYMQGNVIPKNIVIAEFLGVPWMVVHPFKMQYVYGKDVERAKNIEYFKMLIPLLKQCNVGICFENLYEGIGQRLVEGVCADPDDAIWYLDTLNDYAGEELFGFCLDTGHLQLVKRDPYEFITKLGSRLKVLHIHENDAIGDLHQMPYTFGTNESEGQVWDRIYKGLKHIKFDGTLSFETFPTMNSFPKGMSASVLKTICSIGEYMAERIENED</sequence>